<dbReference type="Proteomes" id="UP001237156">
    <property type="component" value="Unassembled WGS sequence"/>
</dbReference>
<dbReference type="EMBL" id="JARVII010000011">
    <property type="protein sequence ID" value="MDG9699428.1"/>
    <property type="molecule type" value="Genomic_DNA"/>
</dbReference>
<comment type="caution">
    <text evidence="1">The sequence shown here is derived from an EMBL/GenBank/DDBJ whole genome shotgun (WGS) entry which is preliminary data.</text>
</comment>
<sequence length="133" mass="14619">MFLVSGCLLIFLISRRSKPAISLWRTSLFLCFSMDCMLSEGRENSRLLCGIAGIRNAAAHRPVDKMTFIPVLLTALPADGGTELNETKYSAPLSIASGPDEMCVQCRFWMPELALFLMCLCKLNGAESAAPRQ</sequence>
<dbReference type="RefSeq" id="WP_279524329.1">
    <property type="nucleotide sequence ID" value="NZ_JARVII010000011.1"/>
</dbReference>
<evidence type="ECO:0008006" key="3">
    <source>
        <dbReference type="Google" id="ProtNLM"/>
    </source>
</evidence>
<organism evidence="1 2">
    <name type="scientific">Ottowia cancrivicina</name>
    <dbReference type="NCBI Taxonomy" id="3040346"/>
    <lineage>
        <taxon>Bacteria</taxon>
        <taxon>Pseudomonadati</taxon>
        <taxon>Pseudomonadota</taxon>
        <taxon>Betaproteobacteria</taxon>
        <taxon>Burkholderiales</taxon>
        <taxon>Comamonadaceae</taxon>
        <taxon>Ottowia</taxon>
    </lineage>
</organism>
<keyword evidence="2" id="KW-1185">Reference proteome</keyword>
<evidence type="ECO:0000313" key="2">
    <source>
        <dbReference type="Proteomes" id="UP001237156"/>
    </source>
</evidence>
<name>A0AAW6RKD9_9BURK</name>
<protein>
    <recommendedName>
        <fullName evidence="3">Secreted protein</fullName>
    </recommendedName>
</protein>
<gene>
    <name evidence="1" type="ORF">QB898_06810</name>
</gene>
<evidence type="ECO:0000313" key="1">
    <source>
        <dbReference type="EMBL" id="MDG9699428.1"/>
    </source>
</evidence>
<dbReference type="AlphaFoldDB" id="A0AAW6RKD9"/>
<proteinExistence type="predicted"/>
<accession>A0AAW6RKD9</accession>
<reference evidence="1 2" key="1">
    <citation type="submission" date="2023-04" db="EMBL/GenBank/DDBJ databases">
        <title>Ottowia paracancer sp. nov., isolated from human stomach.</title>
        <authorList>
            <person name="Song Y."/>
        </authorList>
    </citation>
    <scope>NUCLEOTIDE SEQUENCE [LARGE SCALE GENOMIC DNA]</scope>
    <source>
        <strain evidence="1 2">10c7w1</strain>
    </source>
</reference>